<comment type="caution">
    <text evidence="6">The sequence shown here is derived from an EMBL/GenBank/DDBJ whole genome shotgun (WGS) entry which is preliminary data.</text>
</comment>
<dbReference type="InterPro" id="IPR036853">
    <property type="entry name" value="Ribosomal_uL14_sf"/>
</dbReference>
<dbReference type="PANTHER" id="PTHR11761:SF3">
    <property type="entry name" value="LARGE RIBOSOMAL SUBUNIT PROTEIN UL14M"/>
    <property type="match status" value="1"/>
</dbReference>
<name>A0A2M8KDF4_9BACT</name>
<evidence type="ECO:0000256" key="5">
    <source>
        <dbReference type="RuleBase" id="RU003950"/>
    </source>
</evidence>
<keyword evidence="3 5" id="KW-0699">rRNA-binding</keyword>
<evidence type="ECO:0000256" key="3">
    <source>
        <dbReference type="HAMAP-Rule" id="MF_01367"/>
    </source>
</evidence>
<organism evidence="6 7">
    <name type="scientific">Candidatus Portnoybacteria bacterium CG10_big_fil_rev_8_21_14_0_10_36_7</name>
    <dbReference type="NCBI Taxonomy" id="1974812"/>
    <lineage>
        <taxon>Bacteria</taxon>
        <taxon>Candidatus Portnoyibacteriota</taxon>
    </lineage>
</organism>
<dbReference type="GO" id="GO:0006412">
    <property type="term" value="P:translation"/>
    <property type="evidence" value="ECO:0007669"/>
    <property type="project" value="UniProtKB-UniRule"/>
</dbReference>
<sequence length="122" mass="13629">MIQLRSILNVADNSGARKIACFKVLRGSFHRTAELGDIIVASVKEAEPRKQVKKGEVVKAVIVRQRKAYRRSDGSYVRFDENAAVIIDANKEPRGTRILGPIPRELKDRGFNTIISLAKEVV</sequence>
<keyword evidence="2 3" id="KW-0687">Ribonucleoprotein</keyword>
<comment type="subunit">
    <text evidence="3">Part of the 50S ribosomal subunit. Forms a cluster with proteins L3 and L19. In the 70S ribosome, L14 and L19 interact and together make contacts with the 16S rRNA in bridges B5 and B8.</text>
</comment>
<dbReference type="AlphaFoldDB" id="A0A2M8KDF4"/>
<comment type="similarity">
    <text evidence="3 4">Belongs to the universal ribosomal protein uL14 family.</text>
</comment>
<dbReference type="PANTHER" id="PTHR11761">
    <property type="entry name" value="50S/60S RIBOSOMAL PROTEIN L14/L23"/>
    <property type="match status" value="1"/>
</dbReference>
<keyword evidence="3 5" id="KW-0694">RNA-binding</keyword>
<dbReference type="PROSITE" id="PS00049">
    <property type="entry name" value="RIBOSOMAL_L14"/>
    <property type="match status" value="1"/>
</dbReference>
<evidence type="ECO:0000313" key="7">
    <source>
        <dbReference type="Proteomes" id="UP000231450"/>
    </source>
</evidence>
<evidence type="ECO:0000313" key="6">
    <source>
        <dbReference type="EMBL" id="PJE57950.1"/>
    </source>
</evidence>
<dbReference type="Gene3D" id="2.40.150.20">
    <property type="entry name" value="Ribosomal protein L14"/>
    <property type="match status" value="1"/>
</dbReference>
<gene>
    <name evidence="3" type="primary">rplN</name>
    <name evidence="6" type="ORF">COU81_03380</name>
</gene>
<dbReference type="SUPFAM" id="SSF50193">
    <property type="entry name" value="Ribosomal protein L14"/>
    <property type="match status" value="1"/>
</dbReference>
<accession>A0A2M8KDF4</accession>
<dbReference type="Pfam" id="PF00238">
    <property type="entry name" value="Ribosomal_L14"/>
    <property type="match status" value="1"/>
</dbReference>
<keyword evidence="1 3" id="KW-0689">Ribosomal protein</keyword>
<dbReference type="GO" id="GO:0022625">
    <property type="term" value="C:cytosolic large ribosomal subunit"/>
    <property type="evidence" value="ECO:0007669"/>
    <property type="project" value="TreeGrafter"/>
</dbReference>
<dbReference type="InterPro" id="IPR000218">
    <property type="entry name" value="Ribosomal_uL14"/>
</dbReference>
<reference evidence="7" key="1">
    <citation type="submission" date="2017-09" db="EMBL/GenBank/DDBJ databases">
        <title>Depth-based differentiation of microbial function through sediment-hosted aquifers and enrichment of novel symbionts in the deep terrestrial subsurface.</title>
        <authorList>
            <person name="Probst A.J."/>
            <person name="Ladd B."/>
            <person name="Jarett J.K."/>
            <person name="Geller-Mcgrath D.E."/>
            <person name="Sieber C.M.K."/>
            <person name="Emerson J.B."/>
            <person name="Anantharaman K."/>
            <person name="Thomas B.C."/>
            <person name="Malmstrom R."/>
            <person name="Stieglmeier M."/>
            <person name="Klingl A."/>
            <person name="Woyke T."/>
            <person name="Ryan C.M."/>
            <person name="Banfield J.F."/>
        </authorList>
    </citation>
    <scope>NUCLEOTIDE SEQUENCE [LARGE SCALE GENOMIC DNA]</scope>
</reference>
<dbReference type="SMART" id="SM01374">
    <property type="entry name" value="Ribosomal_L14"/>
    <property type="match status" value="1"/>
</dbReference>
<comment type="function">
    <text evidence="3 5">Binds to 23S rRNA. Forms part of two intersubunit bridges in the 70S ribosome.</text>
</comment>
<dbReference type="InterPro" id="IPR005745">
    <property type="entry name" value="Ribosomal_uL14_bac-type"/>
</dbReference>
<evidence type="ECO:0000256" key="2">
    <source>
        <dbReference type="ARBA" id="ARBA00023274"/>
    </source>
</evidence>
<proteinExistence type="inferred from homology"/>
<dbReference type="HAMAP" id="MF_01367">
    <property type="entry name" value="Ribosomal_uL14"/>
    <property type="match status" value="1"/>
</dbReference>
<dbReference type="EMBL" id="PFDW01000069">
    <property type="protein sequence ID" value="PJE57950.1"/>
    <property type="molecule type" value="Genomic_DNA"/>
</dbReference>
<protein>
    <recommendedName>
        <fullName evidence="3">Large ribosomal subunit protein uL14</fullName>
    </recommendedName>
</protein>
<dbReference type="GO" id="GO:0003735">
    <property type="term" value="F:structural constituent of ribosome"/>
    <property type="evidence" value="ECO:0007669"/>
    <property type="project" value="InterPro"/>
</dbReference>
<dbReference type="Proteomes" id="UP000231450">
    <property type="component" value="Unassembled WGS sequence"/>
</dbReference>
<dbReference type="NCBIfam" id="TIGR01067">
    <property type="entry name" value="rplN_bact"/>
    <property type="match status" value="1"/>
</dbReference>
<dbReference type="CDD" id="cd00337">
    <property type="entry name" value="Ribosomal_uL14"/>
    <property type="match status" value="1"/>
</dbReference>
<evidence type="ECO:0000256" key="1">
    <source>
        <dbReference type="ARBA" id="ARBA00022980"/>
    </source>
</evidence>
<dbReference type="GO" id="GO:0070180">
    <property type="term" value="F:large ribosomal subunit rRNA binding"/>
    <property type="evidence" value="ECO:0007669"/>
    <property type="project" value="TreeGrafter"/>
</dbReference>
<evidence type="ECO:0000256" key="4">
    <source>
        <dbReference type="RuleBase" id="RU003949"/>
    </source>
</evidence>
<dbReference type="InterPro" id="IPR019972">
    <property type="entry name" value="Ribosomal_uL14_CS"/>
</dbReference>